<name>A0A897MXA6_9EURY</name>
<gene>
    <name evidence="1" type="ORF">AArcS_1585</name>
</gene>
<proteinExistence type="predicted"/>
<dbReference type="RefSeq" id="WP_238479937.1">
    <property type="nucleotide sequence ID" value="NZ_CP064786.1"/>
</dbReference>
<dbReference type="KEGG" id="hara:AArcS_1585"/>
<keyword evidence="2" id="KW-1185">Reference proteome</keyword>
<protein>
    <submittedName>
        <fullName evidence="1">Uncharacterized protein</fullName>
    </submittedName>
</protein>
<organism evidence="1 2">
    <name type="scientific">Natranaeroarchaeum sulfidigenes</name>
    <dbReference type="NCBI Taxonomy" id="2784880"/>
    <lineage>
        <taxon>Archaea</taxon>
        <taxon>Methanobacteriati</taxon>
        <taxon>Methanobacteriota</taxon>
        <taxon>Stenosarchaea group</taxon>
        <taxon>Halobacteria</taxon>
        <taxon>Halobacteriales</taxon>
        <taxon>Natronoarchaeaceae</taxon>
        <taxon>Natranaeroarchaeum</taxon>
    </lineage>
</organism>
<dbReference type="AlphaFoldDB" id="A0A897MXA6"/>
<dbReference type="Proteomes" id="UP000663586">
    <property type="component" value="Chromosome"/>
</dbReference>
<evidence type="ECO:0000313" key="1">
    <source>
        <dbReference type="EMBL" id="QSG02796.1"/>
    </source>
</evidence>
<evidence type="ECO:0000313" key="2">
    <source>
        <dbReference type="Proteomes" id="UP000663586"/>
    </source>
</evidence>
<reference evidence="1" key="1">
    <citation type="submission" date="2020-11" db="EMBL/GenBank/DDBJ databases">
        <title>Carbohydrate-dependent, anaerobic sulfur respiration: A novel catabolism in halophilic archaea.</title>
        <authorList>
            <person name="Sorokin D.Y."/>
            <person name="Messina E."/>
            <person name="Smedile F."/>
            <person name="La Cono V."/>
            <person name="Hallsworth J.E."/>
            <person name="Yakimov M.M."/>
        </authorList>
    </citation>
    <scope>NUCLEOTIDE SEQUENCE</scope>
    <source>
        <strain evidence="1">AArc-S</strain>
    </source>
</reference>
<accession>A0A897MXA6</accession>
<dbReference type="GeneID" id="70684968"/>
<sequence>MSRREIPSNNPNLDSIEVQELRKQLNKLIKSLGKNRDNFKSEPVHGRIYPADSIDYTEQSGLTQTGSSPSYWGGLWSLTCCKHDMRQEHFFDYFEEREAGVLRPTEPLFIFTCAGKMGSDRPKWADTKRRWLSSVALVTHAFRGMDDYGEFLLDRREEIWRPRISTQSGEKSNKWAIEHGDCHAIIGDNEVEEVGSPFPDHDHVSTSGTSSCGCSETIDPDHDHTYHDDNDPSSLKFVSTPGYWISWSEPEFYWTVGNSPDIYGGGQDKLAYSRGKNLETTTVLSQLKGVV</sequence>
<dbReference type="EMBL" id="CP064786">
    <property type="protein sequence ID" value="QSG02796.1"/>
    <property type="molecule type" value="Genomic_DNA"/>
</dbReference>